<name>A0A7X2ZSL4_9FLAO</name>
<dbReference type="PANTHER" id="PTHR42932">
    <property type="entry name" value="GENERAL STRESS PROTEIN 20U"/>
    <property type="match status" value="1"/>
</dbReference>
<comment type="similarity">
    <text evidence="1 2">Belongs to the Dps family.</text>
</comment>
<proteinExistence type="inferred from homology"/>
<evidence type="ECO:0000256" key="1">
    <source>
        <dbReference type="ARBA" id="ARBA00009497"/>
    </source>
</evidence>
<dbReference type="PANTHER" id="PTHR42932:SF3">
    <property type="entry name" value="DNA PROTECTION DURING STARVATION PROTEIN"/>
    <property type="match status" value="1"/>
</dbReference>
<dbReference type="PIRSF" id="PIRSF005900">
    <property type="entry name" value="Dps"/>
    <property type="match status" value="1"/>
</dbReference>
<dbReference type="Proteomes" id="UP000540519">
    <property type="component" value="Unassembled WGS sequence"/>
</dbReference>
<evidence type="ECO:0000256" key="2">
    <source>
        <dbReference type="RuleBase" id="RU003875"/>
    </source>
</evidence>
<sequence>MEVKEAQKAEIGIKKSNREAVVKMLRHLLADEFLLYTKTRNAHWNVEGIDFHTKHVFFEEEYGKLEKFIDEVAERIRMLGFYSPGTLKEFLELSHLEENNPDQTDSASFMTVLLKDHDKVIKFIRESIGENAEAHNDEGTADFITGILQAHEQMAWMLRASLKQFDS</sequence>
<dbReference type="OrthoDB" id="9797023at2"/>
<dbReference type="InterPro" id="IPR002177">
    <property type="entry name" value="DPS_DNA-bd"/>
</dbReference>
<dbReference type="InterPro" id="IPR012347">
    <property type="entry name" value="Ferritin-like"/>
</dbReference>
<dbReference type="PRINTS" id="PR01346">
    <property type="entry name" value="HELNAPAPROT"/>
</dbReference>
<reference evidence="4 5" key="1">
    <citation type="journal article" date="2019" name="Mar. Drugs">
        <title>Comparative Genomics and CAZyme Genome Repertoires of Marine Zobellia amurskyensis KMM 3526(T) and Zobellia laminariae KMM 3676(T).</title>
        <authorList>
            <person name="Chernysheva N."/>
            <person name="Bystritskaya E."/>
            <person name="Stenkova A."/>
            <person name="Golovkin I."/>
            <person name="Nedashkovskaya O."/>
            <person name="Isaeva M."/>
        </authorList>
    </citation>
    <scope>NUCLEOTIDE SEQUENCE [LARGE SCALE GENOMIC DNA]</scope>
    <source>
        <strain evidence="4 5">KMM 3526</strain>
    </source>
</reference>
<feature type="domain" description="Ferritin/DPS" evidence="3">
    <location>
        <begin position="23"/>
        <end position="165"/>
    </location>
</feature>
<gene>
    <name evidence="4" type="ORF">D9O36_06990</name>
</gene>
<dbReference type="CDD" id="cd01043">
    <property type="entry name" value="DPS"/>
    <property type="match status" value="1"/>
</dbReference>
<protein>
    <submittedName>
        <fullName evidence="4">DNA starvation/stationary phase protection protein</fullName>
    </submittedName>
</protein>
<dbReference type="GO" id="GO:0008199">
    <property type="term" value="F:ferric iron binding"/>
    <property type="evidence" value="ECO:0007669"/>
    <property type="project" value="InterPro"/>
</dbReference>
<organism evidence="4 5">
    <name type="scientific">Zobellia amurskyensis</name>
    <dbReference type="NCBI Taxonomy" id="248905"/>
    <lineage>
        <taxon>Bacteria</taxon>
        <taxon>Pseudomonadati</taxon>
        <taxon>Bacteroidota</taxon>
        <taxon>Flavobacteriia</taxon>
        <taxon>Flavobacteriales</taxon>
        <taxon>Flavobacteriaceae</taxon>
        <taxon>Zobellia</taxon>
    </lineage>
</organism>
<dbReference type="SUPFAM" id="SSF47240">
    <property type="entry name" value="Ferritin-like"/>
    <property type="match status" value="1"/>
</dbReference>
<accession>A0A7X2ZSL4</accession>
<dbReference type="RefSeq" id="WP_038235637.1">
    <property type="nucleotide sequence ID" value="NZ_RCNR01000009.1"/>
</dbReference>
<dbReference type="Pfam" id="PF00210">
    <property type="entry name" value="Ferritin"/>
    <property type="match status" value="1"/>
</dbReference>
<dbReference type="InterPro" id="IPR009078">
    <property type="entry name" value="Ferritin-like_SF"/>
</dbReference>
<evidence type="ECO:0000313" key="4">
    <source>
        <dbReference type="EMBL" id="MUH35579.1"/>
    </source>
</evidence>
<comment type="caution">
    <text evidence="4">The sequence shown here is derived from an EMBL/GenBank/DDBJ whole genome shotgun (WGS) entry which is preliminary data.</text>
</comment>
<dbReference type="AlphaFoldDB" id="A0A7X2ZSL4"/>
<dbReference type="Gene3D" id="1.20.1260.10">
    <property type="match status" value="1"/>
</dbReference>
<evidence type="ECO:0000259" key="3">
    <source>
        <dbReference type="Pfam" id="PF00210"/>
    </source>
</evidence>
<keyword evidence="5" id="KW-1185">Reference proteome</keyword>
<dbReference type="InterPro" id="IPR008331">
    <property type="entry name" value="Ferritin_DPS_dom"/>
</dbReference>
<dbReference type="EMBL" id="RCNR01000009">
    <property type="protein sequence ID" value="MUH35579.1"/>
    <property type="molecule type" value="Genomic_DNA"/>
</dbReference>
<evidence type="ECO:0000313" key="5">
    <source>
        <dbReference type="Proteomes" id="UP000540519"/>
    </source>
</evidence>